<sequence>MGYETKDVRPEMTIQLQECVQRWGREAPWAGNSGLLGTHTRFPLEQFLYLSILQEQGACSTFLLQSPSSLLAWWLSCLQERQPARLRSNCAQGSGLLRPGSSLFQVPEKPSPWSFPAPAQHLTLDAHTHVSSFSCYQNSGQAVEVAGSGQEGRSLNPSSASYKLCQSHFTSLYLSFPLICLMEWSKGLTGHWQPCLTASMRSVCFKDEQAREVVFRFFSETNLYTLIVVFKGYFARLLKPAMFPKSALRSLPGNLSGVLAKLPSVPVISDPWRPKQSHLRSQVSPQALEIGKSGGGSQTSFLFVRSFARLGFRLVVNPSDSNLHQSWGARACRPNAPPPGGRAQHRTPLPAPVTSAASTDLTLGTPAARF</sequence>
<evidence type="ECO:0000313" key="4">
    <source>
        <dbReference type="RefSeq" id="XP_019508574.1"/>
    </source>
</evidence>
<evidence type="ECO:0000313" key="3">
    <source>
        <dbReference type="RefSeq" id="XP_019508573.1"/>
    </source>
</evidence>
<dbReference type="RefSeq" id="XP_019508573.1">
    <property type="nucleotide sequence ID" value="XM_019653028.1"/>
</dbReference>
<dbReference type="KEGG" id="hai:109388366"/>
<dbReference type="RefSeq" id="XP_019508575.1">
    <property type="nucleotide sequence ID" value="XM_019653030.1"/>
</dbReference>
<dbReference type="GeneID" id="109388366"/>
<protein>
    <submittedName>
        <fullName evidence="3 4">Uncharacterized protein LOC109388366</fullName>
    </submittedName>
</protein>
<accession>A0A8B7S6J1</accession>
<organism evidence="2 4">
    <name type="scientific">Hipposideros armiger</name>
    <name type="common">Great Himalayan leaf-nosed bat</name>
    <dbReference type="NCBI Taxonomy" id="186990"/>
    <lineage>
        <taxon>Eukaryota</taxon>
        <taxon>Metazoa</taxon>
        <taxon>Chordata</taxon>
        <taxon>Craniata</taxon>
        <taxon>Vertebrata</taxon>
        <taxon>Euteleostomi</taxon>
        <taxon>Mammalia</taxon>
        <taxon>Eutheria</taxon>
        <taxon>Laurasiatheria</taxon>
        <taxon>Chiroptera</taxon>
        <taxon>Yinpterochiroptera</taxon>
        <taxon>Rhinolophoidea</taxon>
        <taxon>Hipposideridae</taxon>
        <taxon>Hipposideros</taxon>
    </lineage>
</organism>
<reference evidence="3 4" key="1">
    <citation type="submission" date="2025-04" db="UniProtKB">
        <authorList>
            <consortium name="RefSeq"/>
        </authorList>
    </citation>
    <scope>IDENTIFICATION</scope>
    <source>
        <tissue evidence="3 4">Muscle</tissue>
    </source>
</reference>
<evidence type="ECO:0000313" key="5">
    <source>
        <dbReference type="RefSeq" id="XP_019508575.1"/>
    </source>
</evidence>
<gene>
    <name evidence="3 4 5" type="primary">LOC109388366</name>
</gene>
<proteinExistence type="predicted"/>
<dbReference type="Proteomes" id="UP000694851">
    <property type="component" value="Unplaced"/>
</dbReference>
<keyword evidence="2" id="KW-1185">Reference proteome</keyword>
<feature type="region of interest" description="Disordered" evidence="1">
    <location>
        <begin position="327"/>
        <end position="370"/>
    </location>
</feature>
<evidence type="ECO:0000313" key="2">
    <source>
        <dbReference type="Proteomes" id="UP000694851"/>
    </source>
</evidence>
<name>A0A8B7S6J1_HIPAR</name>
<dbReference type="AlphaFoldDB" id="A0A8B7S6J1"/>
<dbReference type="RefSeq" id="XP_019508574.1">
    <property type="nucleotide sequence ID" value="XM_019653029.1"/>
</dbReference>
<evidence type="ECO:0000256" key="1">
    <source>
        <dbReference type="SAM" id="MobiDB-lite"/>
    </source>
</evidence>